<dbReference type="Pfam" id="PF20343">
    <property type="entry name" value="DUF6638"/>
    <property type="match status" value="1"/>
</dbReference>
<dbReference type="Proteomes" id="UP000769617">
    <property type="component" value="Unassembled WGS sequence"/>
</dbReference>
<gene>
    <name evidence="1" type="ORF">KPL81_01625</name>
</gene>
<keyword evidence="2" id="KW-1185">Reference proteome</keyword>
<protein>
    <submittedName>
        <fullName evidence="1">Uncharacterized protein</fullName>
    </submittedName>
</protein>
<comment type="caution">
    <text evidence="1">The sequence shown here is derived from an EMBL/GenBank/DDBJ whole genome shotgun (WGS) entry which is preliminary data.</text>
</comment>
<evidence type="ECO:0000313" key="2">
    <source>
        <dbReference type="Proteomes" id="UP000769617"/>
    </source>
</evidence>
<name>A0ABS6ZIG8_9GAMM</name>
<proteinExistence type="predicted"/>
<evidence type="ECO:0000313" key="1">
    <source>
        <dbReference type="EMBL" id="MBW6389862.1"/>
    </source>
</evidence>
<dbReference type="InterPro" id="IPR046578">
    <property type="entry name" value="DUF6638"/>
</dbReference>
<dbReference type="RefSeq" id="WP_219790416.1">
    <property type="nucleotide sequence ID" value="NZ_JAHYCA010000001.1"/>
</dbReference>
<sequence>MKRLIEKGLMFGNLFAVDSPALVERYNRALRHLTGLATALTEFHLDISGYSPEIGDELDDHHYLNHGGVNRQFILLSTEQRHCPLLNAEFSTSRDILRRFIEANEQQLFALTATDAVAGELENSVLAVSTPEHLFDIRRIVVEADTTAGTLAHAERLEALIERFMGEEDAWLDEALIGEMVETAKLTGDITRNPVRLRHVAFEQKNFWTAHFGGLYLFQDVKRSALIASTSKPVGRLPLNANLSLGDRKGIARFLRDNQLAEPIVKRHGADEVAILRQKMDFIIADALANDSVDLTDLSRSDMRRLAARYADSLPKEYEGLAAMVRWAETRGARPKIGLEHPSYFYLLRATDSPDRDLVNMLLAELTVLDVRQLFICHKEAFYRHYRTWPETKKAYVADLLAREYAMDKAGARAYLFGDEPDMNGGVPTTGLGARAGIRDDALGQDTQFA</sequence>
<organism evidence="1 2">
    <name type="scientific">Billgrantia antri</name>
    <dbReference type="NCBI Taxonomy" id="2846777"/>
    <lineage>
        <taxon>Bacteria</taxon>
        <taxon>Pseudomonadati</taxon>
        <taxon>Pseudomonadota</taxon>
        <taxon>Gammaproteobacteria</taxon>
        <taxon>Oceanospirillales</taxon>
        <taxon>Halomonadaceae</taxon>
        <taxon>Billgrantia</taxon>
    </lineage>
</organism>
<dbReference type="EMBL" id="JAHYCA010000001">
    <property type="protein sequence ID" value="MBW6389862.1"/>
    <property type="molecule type" value="Genomic_DNA"/>
</dbReference>
<accession>A0ABS6ZIG8</accession>
<reference evidence="1 2" key="1">
    <citation type="submission" date="2021-07" db="EMBL/GenBank/DDBJ databases">
        <authorList>
            <person name="So Y."/>
        </authorList>
    </citation>
    <scope>NUCLEOTIDE SEQUENCE [LARGE SCALE GENOMIC DNA]</scope>
    <source>
        <strain evidence="1 2">Y3S6</strain>
    </source>
</reference>